<organism evidence="2 3">
    <name type="scientific">Dulcicalothrix desertica PCC 7102</name>
    <dbReference type="NCBI Taxonomy" id="232991"/>
    <lineage>
        <taxon>Bacteria</taxon>
        <taxon>Bacillati</taxon>
        <taxon>Cyanobacteriota</taxon>
        <taxon>Cyanophyceae</taxon>
        <taxon>Nostocales</taxon>
        <taxon>Calotrichaceae</taxon>
        <taxon>Dulcicalothrix</taxon>
    </lineage>
</organism>
<dbReference type="Proteomes" id="UP000271624">
    <property type="component" value="Unassembled WGS sequence"/>
</dbReference>
<dbReference type="SMART" id="SM00450">
    <property type="entry name" value="RHOD"/>
    <property type="match status" value="1"/>
</dbReference>
<dbReference type="RefSeq" id="WP_127077869.1">
    <property type="nucleotide sequence ID" value="NZ_RSCL01000001.1"/>
</dbReference>
<dbReference type="PANTHER" id="PTHR43031:SF1">
    <property type="entry name" value="PYRIDINE NUCLEOTIDE-DISULPHIDE OXIDOREDUCTASE"/>
    <property type="match status" value="1"/>
</dbReference>
<feature type="domain" description="Rhodanese" evidence="1">
    <location>
        <begin position="21"/>
        <end position="110"/>
    </location>
</feature>
<comment type="caution">
    <text evidence="2">The sequence shown here is derived from an EMBL/GenBank/DDBJ whole genome shotgun (WGS) entry which is preliminary data.</text>
</comment>
<sequence>MLNHLVAHTDAHDLRARLEWGQPGLTIVDVRDRFTYNHGHITGAMPMPIDDLASRAKASLHQKRDIYVYGENDEQTAHAAQLLRDAGFIHVSEIIGGLSAWQTAGGAVEGV</sequence>
<accession>A0A3S1CSA1</accession>
<dbReference type="OrthoDB" id="513390at2"/>
<evidence type="ECO:0000259" key="1">
    <source>
        <dbReference type="PROSITE" id="PS50206"/>
    </source>
</evidence>
<dbReference type="AlphaFoldDB" id="A0A3S1CSA1"/>
<proteinExistence type="predicted"/>
<evidence type="ECO:0000313" key="3">
    <source>
        <dbReference type="Proteomes" id="UP000271624"/>
    </source>
</evidence>
<protein>
    <submittedName>
        <fullName evidence="2">Rhodanese</fullName>
    </submittedName>
</protein>
<dbReference type="InterPro" id="IPR050229">
    <property type="entry name" value="GlpE_sulfurtransferase"/>
</dbReference>
<reference evidence="2" key="2">
    <citation type="journal article" date="2019" name="Genome Biol. Evol.">
        <title>Day and night: Metabolic profiles and evolutionary relationships of six axenic non-marine cyanobacteria.</title>
        <authorList>
            <person name="Will S.E."/>
            <person name="Henke P."/>
            <person name="Boedeker C."/>
            <person name="Huang S."/>
            <person name="Brinkmann H."/>
            <person name="Rohde M."/>
            <person name="Jarek M."/>
            <person name="Friedl T."/>
            <person name="Seufert S."/>
            <person name="Schumacher M."/>
            <person name="Overmann J."/>
            <person name="Neumann-Schaal M."/>
            <person name="Petersen J."/>
        </authorList>
    </citation>
    <scope>NUCLEOTIDE SEQUENCE [LARGE SCALE GENOMIC DNA]</scope>
    <source>
        <strain evidence="2">PCC 7102</strain>
    </source>
</reference>
<keyword evidence="3" id="KW-1185">Reference proteome</keyword>
<dbReference type="InterPro" id="IPR036873">
    <property type="entry name" value="Rhodanese-like_dom_sf"/>
</dbReference>
<dbReference type="CDD" id="cd00158">
    <property type="entry name" value="RHOD"/>
    <property type="match status" value="1"/>
</dbReference>
<dbReference type="InterPro" id="IPR001763">
    <property type="entry name" value="Rhodanese-like_dom"/>
</dbReference>
<reference evidence="2" key="1">
    <citation type="submission" date="2018-12" db="EMBL/GenBank/DDBJ databases">
        <authorList>
            <person name="Will S."/>
            <person name="Neumann-Schaal M."/>
            <person name="Henke P."/>
        </authorList>
    </citation>
    <scope>NUCLEOTIDE SEQUENCE</scope>
    <source>
        <strain evidence="2">PCC 7102</strain>
    </source>
</reference>
<dbReference type="SUPFAM" id="SSF52821">
    <property type="entry name" value="Rhodanese/Cell cycle control phosphatase"/>
    <property type="match status" value="1"/>
</dbReference>
<gene>
    <name evidence="2" type="ORF">DSM106972_001190</name>
</gene>
<dbReference type="Pfam" id="PF00581">
    <property type="entry name" value="Rhodanese"/>
    <property type="match status" value="1"/>
</dbReference>
<dbReference type="EMBL" id="RSCL01000001">
    <property type="protein sequence ID" value="RUT09624.1"/>
    <property type="molecule type" value="Genomic_DNA"/>
</dbReference>
<dbReference type="PROSITE" id="PS50206">
    <property type="entry name" value="RHODANESE_3"/>
    <property type="match status" value="1"/>
</dbReference>
<evidence type="ECO:0000313" key="2">
    <source>
        <dbReference type="EMBL" id="RUT09624.1"/>
    </source>
</evidence>
<dbReference type="Gene3D" id="3.40.250.10">
    <property type="entry name" value="Rhodanese-like domain"/>
    <property type="match status" value="1"/>
</dbReference>
<name>A0A3S1CSA1_9CYAN</name>
<dbReference type="PANTHER" id="PTHR43031">
    <property type="entry name" value="FAD-DEPENDENT OXIDOREDUCTASE"/>
    <property type="match status" value="1"/>
</dbReference>